<dbReference type="AlphaFoldDB" id="A0A5A7TRQ0"/>
<protein>
    <recommendedName>
        <fullName evidence="3">Gag-asp_proteas domain-containing protein</fullName>
    </recommendedName>
</protein>
<accession>A0A5A7TRQ0</accession>
<reference evidence="1 2" key="1">
    <citation type="submission" date="2019-08" db="EMBL/GenBank/DDBJ databases">
        <title>Draft genome sequences of two oriental melons (Cucumis melo L. var makuwa).</title>
        <authorList>
            <person name="Kwon S.-Y."/>
        </authorList>
    </citation>
    <scope>NUCLEOTIDE SEQUENCE [LARGE SCALE GENOMIC DNA]</scope>
    <source>
        <strain evidence="2">cv. SW 3</strain>
        <tissue evidence="1">Leaf</tissue>
    </source>
</reference>
<dbReference type="Proteomes" id="UP000321393">
    <property type="component" value="Unassembled WGS sequence"/>
</dbReference>
<organism evidence="1 2">
    <name type="scientific">Cucumis melo var. makuwa</name>
    <name type="common">Oriental melon</name>
    <dbReference type="NCBI Taxonomy" id="1194695"/>
    <lineage>
        <taxon>Eukaryota</taxon>
        <taxon>Viridiplantae</taxon>
        <taxon>Streptophyta</taxon>
        <taxon>Embryophyta</taxon>
        <taxon>Tracheophyta</taxon>
        <taxon>Spermatophyta</taxon>
        <taxon>Magnoliopsida</taxon>
        <taxon>eudicotyledons</taxon>
        <taxon>Gunneridae</taxon>
        <taxon>Pentapetalae</taxon>
        <taxon>rosids</taxon>
        <taxon>fabids</taxon>
        <taxon>Cucurbitales</taxon>
        <taxon>Cucurbitaceae</taxon>
        <taxon>Benincaseae</taxon>
        <taxon>Cucumis</taxon>
    </lineage>
</organism>
<comment type="caution">
    <text evidence="1">The sequence shown here is derived from an EMBL/GenBank/DDBJ whole genome shotgun (WGS) entry which is preliminary data.</text>
</comment>
<dbReference type="PANTHER" id="PTHR33067">
    <property type="entry name" value="RNA-DIRECTED DNA POLYMERASE-RELATED"/>
    <property type="match status" value="1"/>
</dbReference>
<dbReference type="EMBL" id="SSTE01014821">
    <property type="protein sequence ID" value="KAA0044261.1"/>
    <property type="molecule type" value="Genomic_DNA"/>
</dbReference>
<evidence type="ECO:0008006" key="3">
    <source>
        <dbReference type="Google" id="ProtNLM"/>
    </source>
</evidence>
<evidence type="ECO:0000313" key="1">
    <source>
        <dbReference type="EMBL" id="KAA0044261.1"/>
    </source>
</evidence>
<evidence type="ECO:0000313" key="2">
    <source>
        <dbReference type="Proteomes" id="UP000321393"/>
    </source>
</evidence>
<sequence length="203" mass="23064">MIKTCPHHCIPEYVLMEQFNFRLSEDTQQTANEWRDDGFGLLKENRGNRGNTDKIDEGVDRNTTVVLQGKVNEMNKLLQSMVLAQNNNVLNMQMESTRRDEQHDKVSTKVTSSNPLYPPPFLEKMPSYVKFLKDILVKKRRINECETVDLTQATSNVLKNGIPEKMIDLKAFTVPCSIGRMDLGHALCDSGASIDLMPLSIFT</sequence>
<proteinExistence type="predicted"/>
<dbReference type="OrthoDB" id="778454at2759"/>
<gene>
    <name evidence="1" type="ORF">E6C27_scaffold2741G00190</name>
</gene>
<name>A0A5A7TRQ0_CUCMM</name>